<dbReference type="EMBL" id="CP040871">
    <property type="protein sequence ID" value="QDA56892.1"/>
    <property type="molecule type" value="Genomic_DNA"/>
</dbReference>
<dbReference type="AlphaFoldDB" id="A0A5B7ZSX8"/>
<organism evidence="1 2">
    <name type="scientific">Thermomonas aquatica</name>
    <dbReference type="NCBI Taxonomy" id="2202149"/>
    <lineage>
        <taxon>Bacteria</taxon>
        <taxon>Pseudomonadati</taxon>
        <taxon>Pseudomonadota</taxon>
        <taxon>Gammaproteobacteria</taxon>
        <taxon>Lysobacterales</taxon>
        <taxon>Lysobacteraceae</taxon>
        <taxon>Thermomonas</taxon>
    </lineage>
</organism>
<dbReference type="PANTHER" id="PTHR43737:SF1">
    <property type="entry name" value="DUF1501 DOMAIN-CONTAINING PROTEIN"/>
    <property type="match status" value="1"/>
</dbReference>
<evidence type="ECO:0000313" key="1">
    <source>
        <dbReference type="EMBL" id="QDA56892.1"/>
    </source>
</evidence>
<dbReference type="OrthoDB" id="9772295at2"/>
<keyword evidence="2" id="KW-1185">Reference proteome</keyword>
<sequence>MSSKRSSMRASSLRPANPAIRAGSGLLLVALLFLLTACGGGGGRGGGPITPPPPPPPPVSISEAEAARFLTQATFGPTRADIARVREIGYAQWIDEQLDPARTPVTLVLPHLQQVVANGLPEGDLGQAHRRNAWLWFAANNRDQLRMRMAFALSEIFVVSDFESGQAQIPRVADYQDTLARNAFGSYRGVLKAVTLHPAMGAYLSHAGNRKASADGKVVPDENYGREVMQLFSIGLVERNPDFSPVLDAGGQPVPTYNSAVVAAMARVFTGWTYAGQSDANYGRVDARSYAPMQCHPAFHDDKPKTIFRGIVISSGNDCAADLEQVLDALSNHPSTAPFISRQLIQRFVTSNPSPAYIQRVVQAWTASNGDLGRVLRAILLDSEARTASSDPAYGKPREPLLRIAHLWRAYQAKYVPPADGSLRFRAGNTGDLTVSIAQDSQRAPSVFNFFEPDYRVPMANGSQGAYAPELQIVNESTFTTGHNQSDALLWNYATTAAPTANTNAPVLDITRLVQLADAGDHAGMVQDVNLLLCGGGLSPASVGTMTRMLDSLRSQGRSSSERARSLLLLALSSPDYAIQR</sequence>
<accession>A0A5B7ZSX8</accession>
<dbReference type="PANTHER" id="PTHR43737">
    <property type="entry name" value="BLL7424 PROTEIN"/>
    <property type="match status" value="1"/>
</dbReference>
<reference evidence="1 2" key="1">
    <citation type="submission" date="2019-06" db="EMBL/GenBank/DDBJ databases">
        <title>Thermomonas aquatica sp. nov., isolated from an industrial wastewater treatment plant.</title>
        <authorList>
            <person name="Jeon J.H."/>
            <person name="Park D.-S."/>
        </authorList>
    </citation>
    <scope>NUCLEOTIDE SEQUENCE [LARGE SCALE GENOMIC DNA]</scope>
    <source>
        <strain evidence="1 2">SY21</strain>
    </source>
</reference>
<proteinExistence type="predicted"/>
<dbReference type="RefSeq" id="WP_139715944.1">
    <property type="nucleotide sequence ID" value="NZ_CP040871.1"/>
</dbReference>
<protein>
    <submittedName>
        <fullName evidence="1">DUF1800 domain-containing protein</fullName>
    </submittedName>
</protein>
<evidence type="ECO:0000313" key="2">
    <source>
        <dbReference type="Proteomes" id="UP000308149"/>
    </source>
</evidence>
<dbReference type="Proteomes" id="UP000308149">
    <property type="component" value="Chromosome"/>
</dbReference>
<dbReference type="KEGG" id="thes:FHQ07_05960"/>
<dbReference type="Pfam" id="PF08811">
    <property type="entry name" value="DUF1800"/>
    <property type="match status" value="1"/>
</dbReference>
<name>A0A5B7ZSX8_9GAMM</name>
<gene>
    <name evidence="1" type="ORF">FHQ07_05960</name>
</gene>
<dbReference type="InterPro" id="IPR014917">
    <property type="entry name" value="DUF1800"/>
</dbReference>